<feature type="region of interest" description="Disordered" evidence="10">
    <location>
        <begin position="1"/>
        <end position="41"/>
    </location>
</feature>
<feature type="domain" description="C2H2-type" evidence="11">
    <location>
        <begin position="68"/>
        <end position="92"/>
    </location>
</feature>
<evidence type="ECO:0000256" key="3">
    <source>
        <dbReference type="ARBA" id="ARBA00022737"/>
    </source>
</evidence>
<dbReference type="EMBL" id="JAVXUO010000799">
    <property type="protein sequence ID" value="KAK2988911.1"/>
    <property type="molecule type" value="Genomic_DNA"/>
</dbReference>
<dbReference type="Proteomes" id="UP001187471">
    <property type="component" value="Unassembled WGS sequence"/>
</dbReference>
<reference evidence="12" key="1">
    <citation type="submission" date="2022-12" db="EMBL/GenBank/DDBJ databases">
        <title>Draft genome assemblies for two species of Escallonia (Escalloniales).</title>
        <authorList>
            <person name="Chanderbali A."/>
            <person name="Dervinis C."/>
            <person name="Anghel I."/>
            <person name="Soltis D."/>
            <person name="Soltis P."/>
            <person name="Zapata F."/>
        </authorList>
    </citation>
    <scope>NUCLEOTIDE SEQUENCE</scope>
    <source>
        <strain evidence="12">UCBG92.1500</strain>
        <tissue evidence="12">Leaf</tissue>
    </source>
</reference>
<dbReference type="AlphaFoldDB" id="A0AA88RT93"/>
<evidence type="ECO:0000313" key="12">
    <source>
        <dbReference type="EMBL" id="KAK2988911.1"/>
    </source>
</evidence>
<dbReference type="PANTHER" id="PTHR26374">
    <property type="entry name" value="ZINC FINGER PROTEIN ZAT5"/>
    <property type="match status" value="1"/>
</dbReference>
<dbReference type="PROSITE" id="PS50157">
    <property type="entry name" value="ZINC_FINGER_C2H2_2"/>
    <property type="match status" value="1"/>
</dbReference>
<evidence type="ECO:0000256" key="10">
    <source>
        <dbReference type="SAM" id="MobiDB-lite"/>
    </source>
</evidence>
<keyword evidence="5" id="KW-0862">Zinc</keyword>
<dbReference type="PANTHER" id="PTHR26374:SF466">
    <property type="entry name" value="OS09G0122000 PROTEIN"/>
    <property type="match status" value="1"/>
</dbReference>
<keyword evidence="7" id="KW-0804">Transcription</keyword>
<comment type="caution">
    <text evidence="12">The sequence shown here is derived from an EMBL/GenBank/DDBJ whole genome shotgun (WGS) entry which is preliminary data.</text>
</comment>
<comment type="subcellular location">
    <subcellularLocation>
        <location evidence="1">Nucleus</location>
    </subcellularLocation>
</comment>
<evidence type="ECO:0000256" key="5">
    <source>
        <dbReference type="ARBA" id="ARBA00022833"/>
    </source>
</evidence>
<evidence type="ECO:0000259" key="11">
    <source>
        <dbReference type="PROSITE" id="PS50157"/>
    </source>
</evidence>
<evidence type="ECO:0000256" key="8">
    <source>
        <dbReference type="ARBA" id="ARBA00023242"/>
    </source>
</evidence>
<evidence type="ECO:0000256" key="2">
    <source>
        <dbReference type="ARBA" id="ARBA00022723"/>
    </source>
</evidence>
<dbReference type="Pfam" id="PF13912">
    <property type="entry name" value="zf-C2H2_6"/>
    <property type="match status" value="1"/>
</dbReference>
<proteinExistence type="predicted"/>
<sequence length="92" mass="9500">MTSSSSYGGGSDGSSGGGAEGGGAYFSLPSPTTSDEISAGMDEDEDMANCLILLAQSGCQEKIIVESYECRTCNRSFPSFQALSGHRESQEA</sequence>
<dbReference type="InterPro" id="IPR013087">
    <property type="entry name" value="Znf_C2H2_type"/>
</dbReference>
<dbReference type="GO" id="GO:0008270">
    <property type="term" value="F:zinc ion binding"/>
    <property type="evidence" value="ECO:0007669"/>
    <property type="project" value="UniProtKB-KW"/>
</dbReference>
<organism evidence="12 13">
    <name type="scientific">Escallonia rubra</name>
    <dbReference type="NCBI Taxonomy" id="112253"/>
    <lineage>
        <taxon>Eukaryota</taxon>
        <taxon>Viridiplantae</taxon>
        <taxon>Streptophyta</taxon>
        <taxon>Embryophyta</taxon>
        <taxon>Tracheophyta</taxon>
        <taxon>Spermatophyta</taxon>
        <taxon>Magnoliopsida</taxon>
        <taxon>eudicotyledons</taxon>
        <taxon>Gunneridae</taxon>
        <taxon>Pentapetalae</taxon>
        <taxon>asterids</taxon>
        <taxon>campanulids</taxon>
        <taxon>Escalloniales</taxon>
        <taxon>Escalloniaceae</taxon>
        <taxon>Escallonia</taxon>
    </lineage>
</organism>
<dbReference type="GO" id="GO:0005634">
    <property type="term" value="C:nucleus"/>
    <property type="evidence" value="ECO:0007669"/>
    <property type="project" value="UniProtKB-SubCell"/>
</dbReference>
<keyword evidence="6" id="KW-0805">Transcription regulation</keyword>
<evidence type="ECO:0000313" key="13">
    <source>
        <dbReference type="Proteomes" id="UP001187471"/>
    </source>
</evidence>
<gene>
    <name evidence="12" type="ORF">RJ640_026179</name>
</gene>
<evidence type="ECO:0000256" key="7">
    <source>
        <dbReference type="ARBA" id="ARBA00023163"/>
    </source>
</evidence>
<accession>A0AA88RT93</accession>
<feature type="compositionally biased region" description="Gly residues" evidence="10">
    <location>
        <begin position="7"/>
        <end position="24"/>
    </location>
</feature>
<evidence type="ECO:0000256" key="6">
    <source>
        <dbReference type="ARBA" id="ARBA00023015"/>
    </source>
</evidence>
<keyword evidence="13" id="KW-1185">Reference proteome</keyword>
<keyword evidence="4 9" id="KW-0863">Zinc-finger</keyword>
<protein>
    <recommendedName>
        <fullName evidence="11">C2H2-type domain-containing protein</fullName>
    </recommendedName>
</protein>
<keyword evidence="8" id="KW-0539">Nucleus</keyword>
<keyword evidence="3" id="KW-0677">Repeat</keyword>
<evidence type="ECO:0000256" key="4">
    <source>
        <dbReference type="ARBA" id="ARBA00022771"/>
    </source>
</evidence>
<name>A0AA88RT93_9ASTE</name>
<keyword evidence="2" id="KW-0479">Metal-binding</keyword>
<evidence type="ECO:0000256" key="1">
    <source>
        <dbReference type="ARBA" id="ARBA00004123"/>
    </source>
</evidence>
<evidence type="ECO:0000256" key="9">
    <source>
        <dbReference type="PROSITE-ProRule" id="PRU00042"/>
    </source>
</evidence>